<sequence>MASAEPPPPPSWVILGSIPRVSATELPPGAADLSLALKAPPRVALLTIPPRIFPGRTTSDNFPSVLAVDASGLLLLKADQGSATGPTVIDTPRRREFGWRPKVAGYFVLDATTASAFPLPKPELIMHQGHLGLISSPGGGGHYMVVELQPILGRNSKTAYLLRFSSDVGEWVSKPIHYPLPFRMLAPNGVVSYYGRVWWVDLSWCLLTCDPFQDSPVLRVVPLPPGKALRCREAWGVLDKYRCVRVSAGKLRFVDMYRSTRGPAQISVWTLTDPDSTEWTLEYEATFTEICNDVSYNATGLPRKVPVLALIHPTNPDVVYFFLDKYLFGVDVRARKVVECEVYHLVEPPSELLATRFVRAWQLPRALCSAGSANGSANETVDGASEELQQLDLKAK</sequence>
<evidence type="ECO:0000313" key="2">
    <source>
        <dbReference type="Proteomes" id="UP001732700"/>
    </source>
</evidence>
<reference evidence="1" key="2">
    <citation type="submission" date="2025-09" db="UniProtKB">
        <authorList>
            <consortium name="EnsemblPlants"/>
        </authorList>
    </citation>
    <scope>IDENTIFICATION</scope>
</reference>
<dbReference type="Proteomes" id="UP001732700">
    <property type="component" value="Chromosome 3D"/>
</dbReference>
<reference evidence="1" key="1">
    <citation type="submission" date="2021-05" db="EMBL/GenBank/DDBJ databases">
        <authorList>
            <person name="Scholz U."/>
            <person name="Mascher M."/>
            <person name="Fiebig A."/>
        </authorList>
    </citation>
    <scope>NUCLEOTIDE SEQUENCE [LARGE SCALE GENOMIC DNA]</scope>
</reference>
<evidence type="ECO:0000313" key="1">
    <source>
        <dbReference type="EnsemblPlants" id="AVESA.00010b.r2.3DG0523770.1.CDS"/>
    </source>
</evidence>
<dbReference type="EnsemblPlants" id="AVESA.00010b.r2.3DG0523770.1">
    <property type="protein sequence ID" value="AVESA.00010b.r2.3DG0523770.1.CDS"/>
    <property type="gene ID" value="AVESA.00010b.r2.3DG0523770"/>
</dbReference>
<keyword evidence="2" id="KW-1185">Reference proteome</keyword>
<accession>A0ACD5VWM0</accession>
<organism evidence="1 2">
    <name type="scientific">Avena sativa</name>
    <name type="common">Oat</name>
    <dbReference type="NCBI Taxonomy" id="4498"/>
    <lineage>
        <taxon>Eukaryota</taxon>
        <taxon>Viridiplantae</taxon>
        <taxon>Streptophyta</taxon>
        <taxon>Embryophyta</taxon>
        <taxon>Tracheophyta</taxon>
        <taxon>Spermatophyta</taxon>
        <taxon>Magnoliopsida</taxon>
        <taxon>Liliopsida</taxon>
        <taxon>Poales</taxon>
        <taxon>Poaceae</taxon>
        <taxon>BOP clade</taxon>
        <taxon>Pooideae</taxon>
        <taxon>Poodae</taxon>
        <taxon>Poeae</taxon>
        <taxon>Poeae Chloroplast Group 1 (Aveneae type)</taxon>
        <taxon>Aveninae</taxon>
        <taxon>Avena</taxon>
    </lineage>
</organism>
<protein>
    <submittedName>
        <fullName evidence="1">Uncharacterized protein</fullName>
    </submittedName>
</protein>
<proteinExistence type="predicted"/>
<name>A0ACD5VWM0_AVESA</name>